<proteinExistence type="predicted"/>
<dbReference type="SUPFAM" id="SSF55073">
    <property type="entry name" value="Nucleotide cyclase"/>
    <property type="match status" value="1"/>
</dbReference>
<keyword evidence="8" id="KW-1185">Reference proteome</keyword>
<dbReference type="AlphaFoldDB" id="A0A7U8GR59"/>
<feature type="domain" description="GGDEF" evidence="6">
    <location>
        <begin position="150"/>
        <end position="286"/>
    </location>
</feature>
<evidence type="ECO:0000256" key="1">
    <source>
        <dbReference type="ARBA" id="ARBA00001946"/>
    </source>
</evidence>
<dbReference type="GO" id="GO:0052621">
    <property type="term" value="F:diguanylate cyclase activity"/>
    <property type="evidence" value="ECO:0007669"/>
    <property type="project" value="UniProtKB-EC"/>
</dbReference>
<dbReference type="InterPro" id="IPR000700">
    <property type="entry name" value="PAS-assoc_C"/>
</dbReference>
<dbReference type="OrthoDB" id="73375at2"/>
<dbReference type="SMART" id="SM00267">
    <property type="entry name" value="GGDEF"/>
    <property type="match status" value="1"/>
</dbReference>
<dbReference type="InterPro" id="IPR035965">
    <property type="entry name" value="PAS-like_dom_sf"/>
</dbReference>
<dbReference type="InterPro" id="IPR043128">
    <property type="entry name" value="Rev_trsase/Diguanyl_cyclase"/>
</dbReference>
<dbReference type="FunFam" id="3.30.70.270:FF:000001">
    <property type="entry name" value="Diguanylate cyclase domain protein"/>
    <property type="match status" value="1"/>
</dbReference>
<dbReference type="Gene3D" id="3.30.70.270">
    <property type="match status" value="1"/>
</dbReference>
<sequence length="296" mass="32353">SLCPDPVIGVDGAGVVQLFNAAAEKLLGYSSGEVVGKLSISKIYPDLESAKKIKKLMYSDSYGSSGSIEGYEAQLVHKDGEHVPIRLSAAIVDEGEGSSIGFFHDLTERQNLEKQLHKLSVTDELTGLFNQRHFYKVMALELDRAKRYKHPLSLICVDLDNFKKVNDSLGHLEGDRVLRMIGDILTETLRNCDVAVRYGGDEFMVLLPETGIKSAAKTAERIRSVFNTKCLYSADHEAETIVNVSMSLGVTETNGSENADQIVQRADLAMYESKSSGGNNTVLIKQHIGNVVQGEG</sequence>
<dbReference type="PANTHER" id="PTHR45138:SF9">
    <property type="entry name" value="DIGUANYLATE CYCLASE DGCM-RELATED"/>
    <property type="match status" value="1"/>
</dbReference>
<dbReference type="Proteomes" id="UP000002171">
    <property type="component" value="Unassembled WGS sequence"/>
</dbReference>
<dbReference type="PANTHER" id="PTHR45138">
    <property type="entry name" value="REGULATORY COMPONENTS OF SENSORY TRANSDUCTION SYSTEM"/>
    <property type="match status" value="1"/>
</dbReference>
<comment type="catalytic activity">
    <reaction evidence="3">
        <text>2 GTP = 3',3'-c-di-GMP + 2 diphosphate</text>
        <dbReference type="Rhea" id="RHEA:24898"/>
        <dbReference type="ChEBI" id="CHEBI:33019"/>
        <dbReference type="ChEBI" id="CHEBI:37565"/>
        <dbReference type="ChEBI" id="CHEBI:58805"/>
        <dbReference type="EC" id="2.7.7.65"/>
    </reaction>
</comment>
<evidence type="ECO:0000256" key="3">
    <source>
        <dbReference type="ARBA" id="ARBA00034247"/>
    </source>
</evidence>
<dbReference type="CDD" id="cd00130">
    <property type="entry name" value="PAS"/>
    <property type="match status" value="1"/>
</dbReference>
<dbReference type="Pfam" id="PF00989">
    <property type="entry name" value="PAS"/>
    <property type="match status" value="1"/>
</dbReference>
<comment type="cofactor">
    <cofactor evidence="1">
        <name>Mg(2+)</name>
        <dbReference type="ChEBI" id="CHEBI:18420"/>
    </cofactor>
</comment>
<feature type="domain" description="PAS" evidence="4">
    <location>
        <begin position="1"/>
        <end position="46"/>
    </location>
</feature>
<dbReference type="Pfam" id="PF00990">
    <property type="entry name" value="GGDEF"/>
    <property type="match status" value="1"/>
</dbReference>
<protein>
    <recommendedName>
        <fullName evidence="2">diguanylate cyclase</fullName>
        <ecNumber evidence="2">2.7.7.65</ecNumber>
    </recommendedName>
</protein>
<evidence type="ECO:0000256" key="2">
    <source>
        <dbReference type="ARBA" id="ARBA00012528"/>
    </source>
</evidence>
<gene>
    <name evidence="7" type="ORF">MED92_12696</name>
</gene>
<dbReference type="CDD" id="cd01949">
    <property type="entry name" value="GGDEF"/>
    <property type="match status" value="1"/>
</dbReference>
<evidence type="ECO:0000313" key="8">
    <source>
        <dbReference type="Proteomes" id="UP000002171"/>
    </source>
</evidence>
<reference evidence="7 8" key="1">
    <citation type="submission" date="2006-02" db="EMBL/GenBank/DDBJ databases">
        <authorList>
            <person name="Pinhassi J."/>
            <person name="Pedros-Alio C."/>
            <person name="Ferriera S."/>
            <person name="Johnson J."/>
            <person name="Kravitz S."/>
            <person name="Halpern A."/>
            <person name="Remington K."/>
            <person name="Beeson K."/>
            <person name="Tran B."/>
            <person name="Rogers Y.-H."/>
            <person name="Friedman R."/>
            <person name="Venter J.C."/>
        </authorList>
    </citation>
    <scope>NUCLEOTIDE SEQUENCE [LARGE SCALE GENOMIC DNA]</scope>
    <source>
        <strain evidence="7 8">MED92</strain>
    </source>
</reference>
<feature type="domain" description="PAC" evidence="5">
    <location>
        <begin position="69"/>
        <end position="118"/>
    </location>
</feature>
<dbReference type="GO" id="GO:0006355">
    <property type="term" value="P:regulation of DNA-templated transcription"/>
    <property type="evidence" value="ECO:0007669"/>
    <property type="project" value="InterPro"/>
</dbReference>
<dbReference type="Gene3D" id="3.30.450.20">
    <property type="entry name" value="PAS domain"/>
    <property type="match status" value="1"/>
</dbReference>
<dbReference type="InterPro" id="IPR000014">
    <property type="entry name" value="PAS"/>
</dbReference>
<dbReference type="InterPro" id="IPR013767">
    <property type="entry name" value="PAS_fold"/>
</dbReference>
<evidence type="ECO:0000259" key="5">
    <source>
        <dbReference type="PROSITE" id="PS50113"/>
    </source>
</evidence>
<dbReference type="PROSITE" id="PS50112">
    <property type="entry name" value="PAS"/>
    <property type="match status" value="1"/>
</dbReference>
<dbReference type="RefSeq" id="WP_007020175.1">
    <property type="nucleotide sequence ID" value="NZ_CH724125.1"/>
</dbReference>
<dbReference type="EMBL" id="AAOW01000031">
    <property type="protein sequence ID" value="EAR59845.1"/>
    <property type="molecule type" value="Genomic_DNA"/>
</dbReference>
<dbReference type="EC" id="2.7.7.65" evidence="2"/>
<organism evidence="7 8">
    <name type="scientific">Neptuniibacter caesariensis</name>
    <dbReference type="NCBI Taxonomy" id="207954"/>
    <lineage>
        <taxon>Bacteria</taxon>
        <taxon>Pseudomonadati</taxon>
        <taxon>Pseudomonadota</taxon>
        <taxon>Gammaproteobacteria</taxon>
        <taxon>Oceanospirillales</taxon>
        <taxon>Oceanospirillaceae</taxon>
        <taxon>Neptuniibacter</taxon>
    </lineage>
</organism>
<dbReference type="PROSITE" id="PS50887">
    <property type="entry name" value="GGDEF"/>
    <property type="match status" value="1"/>
</dbReference>
<name>A0A7U8GR59_NEPCE</name>
<comment type="caution">
    <text evidence="7">The sequence shown here is derived from an EMBL/GenBank/DDBJ whole genome shotgun (WGS) entry which is preliminary data.</text>
</comment>
<dbReference type="NCBIfam" id="TIGR00254">
    <property type="entry name" value="GGDEF"/>
    <property type="match status" value="1"/>
</dbReference>
<dbReference type="InterPro" id="IPR050469">
    <property type="entry name" value="Diguanylate_Cyclase"/>
</dbReference>
<feature type="non-terminal residue" evidence="7">
    <location>
        <position position="1"/>
    </location>
</feature>
<evidence type="ECO:0000259" key="6">
    <source>
        <dbReference type="PROSITE" id="PS50887"/>
    </source>
</evidence>
<dbReference type="InterPro" id="IPR000160">
    <property type="entry name" value="GGDEF_dom"/>
</dbReference>
<evidence type="ECO:0000259" key="4">
    <source>
        <dbReference type="PROSITE" id="PS50112"/>
    </source>
</evidence>
<dbReference type="InterPro" id="IPR029787">
    <property type="entry name" value="Nucleotide_cyclase"/>
</dbReference>
<dbReference type="SUPFAM" id="SSF55785">
    <property type="entry name" value="PYP-like sensor domain (PAS domain)"/>
    <property type="match status" value="1"/>
</dbReference>
<evidence type="ECO:0000313" key="7">
    <source>
        <dbReference type="EMBL" id="EAR59845.1"/>
    </source>
</evidence>
<dbReference type="PROSITE" id="PS50113">
    <property type="entry name" value="PAC"/>
    <property type="match status" value="1"/>
</dbReference>
<dbReference type="NCBIfam" id="TIGR00229">
    <property type="entry name" value="sensory_box"/>
    <property type="match status" value="1"/>
</dbReference>
<accession>A0A7U8GR59</accession>